<keyword evidence="3" id="KW-1185">Reference proteome</keyword>
<dbReference type="EMBL" id="QUAC01000076">
    <property type="protein sequence ID" value="REK90349.1"/>
    <property type="molecule type" value="Genomic_DNA"/>
</dbReference>
<evidence type="ECO:0000313" key="3">
    <source>
        <dbReference type="Proteomes" id="UP000262477"/>
    </source>
</evidence>
<dbReference type="Proteomes" id="UP000262477">
    <property type="component" value="Unassembled WGS sequence"/>
</dbReference>
<evidence type="ECO:0000313" key="2">
    <source>
        <dbReference type="EMBL" id="REK90349.1"/>
    </source>
</evidence>
<feature type="region of interest" description="Disordered" evidence="1">
    <location>
        <begin position="43"/>
        <end position="72"/>
    </location>
</feature>
<name>A0A371Q6P6_STRIH</name>
<protein>
    <submittedName>
        <fullName evidence="2">Uncharacterized protein</fullName>
    </submittedName>
</protein>
<gene>
    <name evidence="2" type="ORF">DY245_10675</name>
</gene>
<dbReference type="RefSeq" id="WP_128505991.1">
    <property type="nucleotide sequence ID" value="NZ_QUAC01000076.1"/>
</dbReference>
<sequence length="72" mass="7477">MSRPPVPAGRRTRRGLGPVAIPLAAALLALPLATVAREVRPAPHGDRLTLAPDAPPGSAFADRPEKLLAQGR</sequence>
<reference evidence="2 3" key="1">
    <citation type="submission" date="2018-08" db="EMBL/GenBank/DDBJ databases">
        <title>Streptomyces NEAU-D10 sp. nov., a novel Actinomycete isolated from soil.</title>
        <authorList>
            <person name="Jin L."/>
        </authorList>
    </citation>
    <scope>NUCLEOTIDE SEQUENCE [LARGE SCALE GENOMIC DNA]</scope>
    <source>
        <strain evidence="2 3">NEAU-D10</strain>
    </source>
</reference>
<accession>A0A371Q6P6</accession>
<organism evidence="2 3">
    <name type="scientific">Streptomyces inhibens</name>
    <dbReference type="NCBI Taxonomy" id="2293571"/>
    <lineage>
        <taxon>Bacteria</taxon>
        <taxon>Bacillati</taxon>
        <taxon>Actinomycetota</taxon>
        <taxon>Actinomycetes</taxon>
        <taxon>Kitasatosporales</taxon>
        <taxon>Streptomycetaceae</taxon>
        <taxon>Streptomyces</taxon>
    </lineage>
</organism>
<comment type="caution">
    <text evidence="2">The sequence shown here is derived from an EMBL/GenBank/DDBJ whole genome shotgun (WGS) entry which is preliminary data.</text>
</comment>
<proteinExistence type="predicted"/>
<evidence type="ECO:0000256" key="1">
    <source>
        <dbReference type="SAM" id="MobiDB-lite"/>
    </source>
</evidence>
<dbReference type="AlphaFoldDB" id="A0A371Q6P6"/>